<proteinExistence type="predicted"/>
<protein>
    <recommendedName>
        <fullName evidence="3">Glutathione transferase</fullName>
    </recommendedName>
</protein>
<dbReference type="Proteomes" id="UP001189429">
    <property type="component" value="Unassembled WGS sequence"/>
</dbReference>
<name>A0ABN9TME4_9DINO</name>
<dbReference type="SUPFAM" id="SSF52833">
    <property type="entry name" value="Thioredoxin-like"/>
    <property type="match status" value="1"/>
</dbReference>
<dbReference type="EMBL" id="CAUYUJ010014844">
    <property type="protein sequence ID" value="CAK0846751.1"/>
    <property type="molecule type" value="Genomic_DNA"/>
</dbReference>
<reference evidence="1" key="1">
    <citation type="submission" date="2023-10" db="EMBL/GenBank/DDBJ databases">
        <authorList>
            <person name="Chen Y."/>
            <person name="Shah S."/>
            <person name="Dougan E. K."/>
            <person name="Thang M."/>
            <person name="Chan C."/>
        </authorList>
    </citation>
    <scope>NUCLEOTIDE SEQUENCE [LARGE SCALE GENOMIC DNA]</scope>
</reference>
<gene>
    <name evidence="1" type="ORF">PCOR1329_LOCUS40165</name>
</gene>
<organism evidence="1 2">
    <name type="scientific">Prorocentrum cordatum</name>
    <dbReference type="NCBI Taxonomy" id="2364126"/>
    <lineage>
        <taxon>Eukaryota</taxon>
        <taxon>Sar</taxon>
        <taxon>Alveolata</taxon>
        <taxon>Dinophyceae</taxon>
        <taxon>Prorocentrales</taxon>
        <taxon>Prorocentraceae</taxon>
        <taxon>Prorocentrum</taxon>
    </lineage>
</organism>
<dbReference type="Gene3D" id="3.40.30.10">
    <property type="entry name" value="Glutaredoxin"/>
    <property type="match status" value="1"/>
</dbReference>
<dbReference type="InterPro" id="IPR036249">
    <property type="entry name" value="Thioredoxin-like_sf"/>
</dbReference>
<comment type="caution">
    <text evidence="1">The sequence shown here is derived from an EMBL/GenBank/DDBJ whole genome shotgun (WGS) entry which is preliminary data.</text>
</comment>
<sequence>MEDGHLTAPCHEPSAVAAGDDRELIIWRGSQYSVKALAALHLKGFARPSVDYRLSVAPLDFKSRRVLLPAPHTVPVLRWDGEVITGTNVCAFLDSRFPGEAALYPEGCADEVRRLEGECAVIYWLNGWLSFVDPDGFERYAGALARRHIDSGGAGAAAKVAGRLLPRRVVGRVVNREVAKIS</sequence>
<evidence type="ECO:0008006" key="3">
    <source>
        <dbReference type="Google" id="ProtNLM"/>
    </source>
</evidence>
<accession>A0ABN9TME4</accession>
<keyword evidence="2" id="KW-1185">Reference proteome</keyword>
<evidence type="ECO:0000313" key="2">
    <source>
        <dbReference type="Proteomes" id="UP001189429"/>
    </source>
</evidence>
<dbReference type="CDD" id="cd00570">
    <property type="entry name" value="GST_N_family"/>
    <property type="match status" value="1"/>
</dbReference>
<evidence type="ECO:0000313" key="1">
    <source>
        <dbReference type="EMBL" id="CAK0846751.1"/>
    </source>
</evidence>